<dbReference type="PANTHER" id="PTHR30482">
    <property type="entry name" value="HIGH-AFFINITY BRANCHED-CHAIN AMINO ACID TRANSPORT SYSTEM PERMEASE"/>
    <property type="match status" value="1"/>
</dbReference>
<dbReference type="GO" id="GO:0005886">
    <property type="term" value="C:plasma membrane"/>
    <property type="evidence" value="ECO:0007669"/>
    <property type="project" value="UniProtKB-SubCell"/>
</dbReference>
<dbReference type="InterPro" id="IPR043428">
    <property type="entry name" value="LivM-like"/>
</dbReference>
<sequence>MKKNMTYNLVWLGITAVAFALIFVLKQIGAINPVTEDLLIIIGINIILATGLNLIIGFSGQFSLGHAGFMAIGAYSTAIIASKLPTFLGFIVSILIGMVIAGIVAGLVGIPTLRLKGDYLAIATLGIAEIIRIVIVNGKDDPSQGFFVTGGAAGVFGIPAYATWPVVFIFVVLTTVLITNYIRSGAGRATLAIREDEIAAESMGVNTTKYKVMAFIIGAVTASVAGSLQASYIQMIVPKDFGFMKSVDILIIVVFGGIGSITGSYLAAILLGVLNYFLRDFGDLRMIIYSLALIIIMIFKPGGLLGSWEFSIKKLLTKGKGGSQDVTTNSQ</sequence>
<dbReference type="AlphaFoldDB" id="A0A429ZMV7"/>
<evidence type="ECO:0000256" key="4">
    <source>
        <dbReference type="ARBA" id="ARBA00022989"/>
    </source>
</evidence>
<comment type="subcellular location">
    <subcellularLocation>
        <location evidence="1">Cell membrane</location>
        <topology evidence="1">Multi-pass membrane protein</topology>
    </subcellularLocation>
</comment>
<feature type="transmembrane region" description="Helical" evidence="6">
    <location>
        <begin position="87"/>
        <end position="107"/>
    </location>
</feature>
<dbReference type="CDD" id="cd06581">
    <property type="entry name" value="TM_PBP1_LivM_like"/>
    <property type="match status" value="1"/>
</dbReference>
<dbReference type="PANTHER" id="PTHR30482:SF10">
    <property type="entry name" value="HIGH-AFFINITY BRANCHED-CHAIN AMINO ACID TRANSPORT PROTEIN BRAE"/>
    <property type="match status" value="1"/>
</dbReference>
<feature type="transmembrane region" description="Helical" evidence="6">
    <location>
        <begin position="7"/>
        <end position="26"/>
    </location>
</feature>
<dbReference type="GO" id="GO:0015658">
    <property type="term" value="F:branched-chain amino acid transmembrane transporter activity"/>
    <property type="evidence" value="ECO:0007669"/>
    <property type="project" value="InterPro"/>
</dbReference>
<keyword evidence="5 6" id="KW-0472">Membrane</keyword>
<dbReference type="RefSeq" id="WP_126780279.1">
    <property type="nucleotide sequence ID" value="NZ_CAUQJP010000030.1"/>
</dbReference>
<evidence type="ECO:0000313" key="8">
    <source>
        <dbReference type="Proteomes" id="UP000287239"/>
    </source>
</evidence>
<organism evidence="7 8">
    <name type="scientific">Vagococcus salmoninarum</name>
    <dbReference type="NCBI Taxonomy" id="2739"/>
    <lineage>
        <taxon>Bacteria</taxon>
        <taxon>Bacillati</taxon>
        <taxon>Bacillota</taxon>
        <taxon>Bacilli</taxon>
        <taxon>Lactobacillales</taxon>
        <taxon>Enterococcaceae</taxon>
        <taxon>Vagococcus</taxon>
    </lineage>
</organism>
<feature type="transmembrane region" description="Helical" evidence="6">
    <location>
        <begin position="212"/>
        <end position="237"/>
    </location>
</feature>
<gene>
    <name evidence="7" type="ORF">CBF35_08995</name>
</gene>
<evidence type="ECO:0000256" key="6">
    <source>
        <dbReference type="SAM" id="Phobius"/>
    </source>
</evidence>
<feature type="transmembrane region" description="Helical" evidence="6">
    <location>
        <begin position="286"/>
        <end position="308"/>
    </location>
</feature>
<dbReference type="Proteomes" id="UP000287239">
    <property type="component" value="Unassembled WGS sequence"/>
</dbReference>
<dbReference type="EMBL" id="NGJU01000012">
    <property type="protein sequence ID" value="RST94996.1"/>
    <property type="molecule type" value="Genomic_DNA"/>
</dbReference>
<reference evidence="7 8" key="1">
    <citation type="submission" date="2017-05" db="EMBL/GenBank/DDBJ databases">
        <title>Vagococcus spp. assemblies.</title>
        <authorList>
            <person name="Gulvik C.A."/>
        </authorList>
    </citation>
    <scope>NUCLEOTIDE SEQUENCE [LARGE SCALE GENOMIC DNA]</scope>
    <source>
        <strain evidence="7 8">NCFB 2777</strain>
    </source>
</reference>
<keyword evidence="2" id="KW-1003">Cell membrane</keyword>
<feature type="transmembrane region" description="Helical" evidence="6">
    <location>
        <begin position="249"/>
        <end position="274"/>
    </location>
</feature>
<evidence type="ECO:0000256" key="2">
    <source>
        <dbReference type="ARBA" id="ARBA00022475"/>
    </source>
</evidence>
<evidence type="ECO:0000256" key="3">
    <source>
        <dbReference type="ARBA" id="ARBA00022692"/>
    </source>
</evidence>
<name>A0A429ZMV7_9ENTE</name>
<keyword evidence="8" id="KW-1185">Reference proteome</keyword>
<comment type="caution">
    <text evidence="7">The sequence shown here is derived from an EMBL/GenBank/DDBJ whole genome shotgun (WGS) entry which is preliminary data.</text>
</comment>
<dbReference type="InterPro" id="IPR001851">
    <property type="entry name" value="ABC_transp_permease"/>
</dbReference>
<dbReference type="OrthoDB" id="9789927at2"/>
<evidence type="ECO:0000256" key="1">
    <source>
        <dbReference type="ARBA" id="ARBA00004651"/>
    </source>
</evidence>
<dbReference type="Pfam" id="PF02653">
    <property type="entry name" value="BPD_transp_2"/>
    <property type="match status" value="1"/>
</dbReference>
<dbReference type="GeneID" id="98568507"/>
<evidence type="ECO:0000313" key="7">
    <source>
        <dbReference type="EMBL" id="RST94996.1"/>
    </source>
</evidence>
<protein>
    <submittedName>
        <fullName evidence="7">Branched-chain amino acid ABC transporter permease</fullName>
    </submittedName>
</protein>
<keyword evidence="3 6" id="KW-0812">Transmembrane</keyword>
<accession>A0A429ZMV7</accession>
<keyword evidence="4 6" id="KW-1133">Transmembrane helix</keyword>
<feature type="transmembrane region" description="Helical" evidence="6">
    <location>
        <begin position="63"/>
        <end position="81"/>
    </location>
</feature>
<feature type="transmembrane region" description="Helical" evidence="6">
    <location>
        <begin position="158"/>
        <end position="178"/>
    </location>
</feature>
<proteinExistence type="predicted"/>
<evidence type="ECO:0000256" key="5">
    <source>
        <dbReference type="ARBA" id="ARBA00023136"/>
    </source>
</evidence>
<feature type="transmembrane region" description="Helical" evidence="6">
    <location>
        <begin position="38"/>
        <end position="56"/>
    </location>
</feature>
<feature type="transmembrane region" description="Helical" evidence="6">
    <location>
        <begin position="119"/>
        <end position="138"/>
    </location>
</feature>